<dbReference type="GeneID" id="91085214"/>
<dbReference type="GO" id="GO:0098552">
    <property type="term" value="C:side of membrane"/>
    <property type="evidence" value="ECO:0007669"/>
    <property type="project" value="UniProtKB-KW"/>
</dbReference>
<proteinExistence type="predicted"/>
<dbReference type="VEuPathDB" id="FungiDB:L203_02537"/>
<dbReference type="InterPro" id="IPR046936">
    <property type="entry name" value="BIM1-like"/>
</dbReference>
<dbReference type="OrthoDB" id="2146436at2759"/>
<keyword evidence="7" id="KW-0449">Lipoprotein</keyword>
<evidence type="ECO:0000256" key="3">
    <source>
        <dbReference type="ARBA" id="ARBA00022622"/>
    </source>
</evidence>
<name>A0A1E3IL10_9TREE</name>
<keyword evidence="5" id="KW-0472">Membrane</keyword>
<protein>
    <submittedName>
        <fullName evidence="10">Uncharacterized protein</fullName>
    </submittedName>
</protein>
<evidence type="ECO:0000256" key="2">
    <source>
        <dbReference type="ARBA" id="ARBA00022475"/>
    </source>
</evidence>
<evidence type="ECO:0000256" key="1">
    <source>
        <dbReference type="ARBA" id="ARBA00004609"/>
    </source>
</evidence>
<evidence type="ECO:0000256" key="5">
    <source>
        <dbReference type="ARBA" id="ARBA00023136"/>
    </source>
</evidence>
<dbReference type="EMBL" id="CP143784">
    <property type="protein sequence ID" value="WVN85848.1"/>
    <property type="molecule type" value="Genomic_DNA"/>
</dbReference>
<keyword evidence="11" id="KW-1185">Reference proteome</keyword>
<dbReference type="PANTHER" id="PTHR34992:SF11">
    <property type="entry name" value="COPPER ACQUISITION FACTOR BIM1-LIKE DOMAIN-CONTAINING PROTEIN"/>
    <property type="match status" value="1"/>
</dbReference>
<feature type="compositionally biased region" description="Low complexity" evidence="8">
    <location>
        <begin position="171"/>
        <end position="191"/>
    </location>
</feature>
<reference evidence="10" key="2">
    <citation type="journal article" date="2022" name="Elife">
        <title>Obligate sexual reproduction of a homothallic fungus closely related to the Cryptococcus pathogenic species complex.</title>
        <authorList>
            <person name="Passer A.R."/>
            <person name="Clancey S.A."/>
            <person name="Shea T."/>
            <person name="David-Palma M."/>
            <person name="Averette A.F."/>
            <person name="Boekhout T."/>
            <person name="Porcel B.M."/>
            <person name="Nowrousian M."/>
            <person name="Cuomo C.A."/>
            <person name="Sun S."/>
            <person name="Heitman J."/>
            <person name="Coelho M.A."/>
        </authorList>
    </citation>
    <scope>NUCLEOTIDE SEQUENCE</scope>
    <source>
        <strain evidence="10">CBS 7841</strain>
    </source>
</reference>
<feature type="region of interest" description="Disordered" evidence="8">
    <location>
        <begin position="165"/>
        <end position="194"/>
    </location>
</feature>
<dbReference type="GO" id="GO:0005886">
    <property type="term" value="C:plasma membrane"/>
    <property type="evidence" value="ECO:0007669"/>
    <property type="project" value="UniProtKB-SubCell"/>
</dbReference>
<gene>
    <name evidence="10" type="ORF">L203_101000</name>
</gene>
<dbReference type="PANTHER" id="PTHR34992">
    <property type="entry name" value="HYPHAL ANASTAMOSIS-7 PROTEIN"/>
    <property type="match status" value="1"/>
</dbReference>
<keyword evidence="3" id="KW-0336">GPI-anchor</keyword>
<dbReference type="Pfam" id="PF20238">
    <property type="entry name" value="BIM1-like_dom"/>
    <property type="match status" value="1"/>
</dbReference>
<evidence type="ECO:0000256" key="9">
    <source>
        <dbReference type="SAM" id="SignalP"/>
    </source>
</evidence>
<accession>A0A1E3IL10</accession>
<feature type="signal peptide" evidence="9">
    <location>
        <begin position="1"/>
        <end position="19"/>
    </location>
</feature>
<dbReference type="RefSeq" id="XP_066066548.1">
    <property type="nucleotide sequence ID" value="XM_066210451.1"/>
</dbReference>
<dbReference type="AlphaFoldDB" id="A0A1E3IL10"/>
<reference evidence="10" key="3">
    <citation type="submission" date="2024-01" db="EMBL/GenBank/DDBJ databases">
        <authorList>
            <person name="Coelho M.A."/>
            <person name="David-Palma M."/>
            <person name="Shea T."/>
            <person name="Sun S."/>
            <person name="Cuomo C.A."/>
            <person name="Heitman J."/>
        </authorList>
    </citation>
    <scope>NUCLEOTIDE SEQUENCE</scope>
    <source>
        <strain evidence="10">CBS 7841</strain>
    </source>
</reference>
<keyword evidence="4 9" id="KW-0732">Signal</keyword>
<evidence type="ECO:0000313" key="11">
    <source>
        <dbReference type="Proteomes" id="UP000094043"/>
    </source>
</evidence>
<evidence type="ECO:0000256" key="8">
    <source>
        <dbReference type="SAM" id="MobiDB-lite"/>
    </source>
</evidence>
<dbReference type="CDD" id="cd21176">
    <property type="entry name" value="LPMO_auxiliary-like"/>
    <property type="match status" value="1"/>
</dbReference>
<evidence type="ECO:0000256" key="7">
    <source>
        <dbReference type="ARBA" id="ARBA00023288"/>
    </source>
</evidence>
<evidence type="ECO:0000313" key="10">
    <source>
        <dbReference type="EMBL" id="WVN85848.1"/>
    </source>
</evidence>
<comment type="subcellular location">
    <subcellularLocation>
        <location evidence="1">Cell membrane</location>
        <topology evidence="1">Lipid-anchor</topology>
        <topology evidence="1">GPI-anchor</topology>
    </subcellularLocation>
</comment>
<dbReference type="KEGG" id="cdep:91085214"/>
<sequence length="219" mass="22417">MISLKTLLASSLLASSALAHFTLDYPKSRGFEADKEPGFCGGFPDVTTRQPFPLGSAPVHINSHHGQATVVAFVSTSENPTSFGDFNKTSNGSSIPLASPFFQITKGDTCFNVNLGGMGLGLVNGSKVTLQVQYDGGDGNLYQCTDLVLIDGFQVSSNETCSKDAATAGNATSPVSSAASSTTSSASTTSTHKPSGAFREVVGWGVLGLAVGLAGLTLV</sequence>
<keyword evidence="6" id="KW-0325">Glycoprotein</keyword>
<organism evidence="10 11">
    <name type="scientific">Cryptococcus depauperatus CBS 7841</name>
    <dbReference type="NCBI Taxonomy" id="1295531"/>
    <lineage>
        <taxon>Eukaryota</taxon>
        <taxon>Fungi</taxon>
        <taxon>Dikarya</taxon>
        <taxon>Basidiomycota</taxon>
        <taxon>Agaricomycotina</taxon>
        <taxon>Tremellomycetes</taxon>
        <taxon>Tremellales</taxon>
        <taxon>Cryptococcaceae</taxon>
        <taxon>Cryptococcus</taxon>
    </lineage>
</organism>
<feature type="chain" id="PRO_5044292331" evidence="9">
    <location>
        <begin position="20"/>
        <end position="219"/>
    </location>
</feature>
<dbReference type="Proteomes" id="UP000094043">
    <property type="component" value="Chromosome 1"/>
</dbReference>
<reference evidence="10" key="1">
    <citation type="submission" date="2016-06" db="EMBL/GenBank/DDBJ databases">
        <authorList>
            <person name="Cuomo C."/>
            <person name="Litvintseva A."/>
            <person name="Heitman J."/>
            <person name="Chen Y."/>
            <person name="Sun S."/>
            <person name="Springer D."/>
            <person name="Dromer F."/>
            <person name="Young S."/>
            <person name="Zeng Q."/>
            <person name="Chapman S."/>
            <person name="Gujja S."/>
            <person name="Saif S."/>
            <person name="Birren B."/>
        </authorList>
    </citation>
    <scope>NUCLEOTIDE SEQUENCE</scope>
    <source>
        <strain evidence="10">CBS 7841</strain>
    </source>
</reference>
<keyword evidence="2" id="KW-1003">Cell membrane</keyword>
<evidence type="ECO:0000256" key="6">
    <source>
        <dbReference type="ARBA" id="ARBA00023180"/>
    </source>
</evidence>
<dbReference type="InterPro" id="IPR046530">
    <property type="entry name" value="BIM1-like_dom"/>
</dbReference>
<evidence type="ECO:0000256" key="4">
    <source>
        <dbReference type="ARBA" id="ARBA00022729"/>
    </source>
</evidence>